<evidence type="ECO:0000313" key="1">
    <source>
        <dbReference type="EMBL" id="KAI6090470.1"/>
    </source>
</evidence>
<name>A0ACC0DD90_9PEZI</name>
<dbReference type="Proteomes" id="UP001497680">
    <property type="component" value="Unassembled WGS sequence"/>
</dbReference>
<accession>A0ACC0DD90</accession>
<evidence type="ECO:0000313" key="2">
    <source>
        <dbReference type="Proteomes" id="UP001497680"/>
    </source>
</evidence>
<protein>
    <submittedName>
        <fullName evidence="1">Uncharacterized protein</fullName>
    </submittedName>
</protein>
<dbReference type="EMBL" id="MU394291">
    <property type="protein sequence ID" value="KAI6090470.1"/>
    <property type="molecule type" value="Genomic_DNA"/>
</dbReference>
<reference evidence="1 2" key="1">
    <citation type="journal article" date="2022" name="New Phytol.">
        <title>Ecological generalism drives hyperdiversity of secondary metabolite gene clusters in xylarialean endophytes.</title>
        <authorList>
            <person name="Franco M.E.E."/>
            <person name="Wisecaver J.H."/>
            <person name="Arnold A.E."/>
            <person name="Ju Y.M."/>
            <person name="Slot J.C."/>
            <person name="Ahrendt S."/>
            <person name="Moore L.P."/>
            <person name="Eastman K.E."/>
            <person name="Scott K."/>
            <person name="Konkel Z."/>
            <person name="Mondo S.J."/>
            <person name="Kuo A."/>
            <person name="Hayes R.D."/>
            <person name="Haridas S."/>
            <person name="Andreopoulos B."/>
            <person name="Riley R."/>
            <person name="LaButti K."/>
            <person name="Pangilinan J."/>
            <person name="Lipzen A."/>
            <person name="Amirebrahimi M."/>
            <person name="Yan J."/>
            <person name="Adam C."/>
            <person name="Keymanesh K."/>
            <person name="Ng V."/>
            <person name="Louie K."/>
            <person name="Northen T."/>
            <person name="Drula E."/>
            <person name="Henrissat B."/>
            <person name="Hsieh H.M."/>
            <person name="Youens-Clark K."/>
            <person name="Lutzoni F."/>
            <person name="Miadlikowska J."/>
            <person name="Eastwood D.C."/>
            <person name="Hamelin R.C."/>
            <person name="Grigoriev I.V."/>
            <person name="U'Ren J.M."/>
        </authorList>
    </citation>
    <scope>NUCLEOTIDE SEQUENCE [LARGE SCALE GENOMIC DNA]</scope>
    <source>
        <strain evidence="1 2">ER1909</strain>
    </source>
</reference>
<keyword evidence="2" id="KW-1185">Reference proteome</keyword>
<sequence>MHNWEKATREAGVNTILGAPIVTYIPSSAMGHDNLVVETTVNRNLSIITYAYTESPSARENLLFFLDKGFHDGADFIFILYGRTDAKKFIPPLNNFKVALRPNKYADICEHSKVLPGAENSAASLFTLADRSIENDVEAAIIRKHAQRVFSDITDGNKIELGDVSGVKSGQSYLVDLEVAVPSTWAVRDINDAEEKIRTRIGSKVRGVRIRGNLRKKVEIP</sequence>
<organism evidence="1 2">
    <name type="scientific">Hypoxylon rubiginosum</name>
    <dbReference type="NCBI Taxonomy" id="110542"/>
    <lineage>
        <taxon>Eukaryota</taxon>
        <taxon>Fungi</taxon>
        <taxon>Dikarya</taxon>
        <taxon>Ascomycota</taxon>
        <taxon>Pezizomycotina</taxon>
        <taxon>Sordariomycetes</taxon>
        <taxon>Xylariomycetidae</taxon>
        <taxon>Xylariales</taxon>
        <taxon>Hypoxylaceae</taxon>
        <taxon>Hypoxylon</taxon>
    </lineage>
</organism>
<comment type="caution">
    <text evidence="1">The sequence shown here is derived from an EMBL/GenBank/DDBJ whole genome shotgun (WGS) entry which is preliminary data.</text>
</comment>
<gene>
    <name evidence="1" type="ORF">F4821DRAFT_275098</name>
</gene>
<proteinExistence type="predicted"/>